<feature type="repeat" description="NHL" evidence="2">
    <location>
        <begin position="246"/>
        <end position="277"/>
    </location>
</feature>
<keyword evidence="1" id="KW-0677">Repeat</keyword>
<evidence type="ECO:0000256" key="1">
    <source>
        <dbReference type="ARBA" id="ARBA00022737"/>
    </source>
</evidence>
<dbReference type="RefSeq" id="WP_341838060.1">
    <property type="nucleotide sequence ID" value="NZ_CP149822.1"/>
</dbReference>
<dbReference type="SUPFAM" id="SSF81296">
    <property type="entry name" value="E set domains"/>
    <property type="match status" value="1"/>
</dbReference>
<evidence type="ECO:0000256" key="2">
    <source>
        <dbReference type="PROSITE-ProRule" id="PRU00504"/>
    </source>
</evidence>
<organism evidence="5 6">
    <name type="scientific">Chitinophaga pollutisoli</name>
    <dbReference type="NCBI Taxonomy" id="3133966"/>
    <lineage>
        <taxon>Bacteria</taxon>
        <taxon>Pseudomonadati</taxon>
        <taxon>Bacteroidota</taxon>
        <taxon>Chitinophagia</taxon>
        <taxon>Chitinophagales</taxon>
        <taxon>Chitinophagaceae</taxon>
        <taxon>Chitinophaga</taxon>
    </lineage>
</organism>
<dbReference type="Gene3D" id="2.120.10.30">
    <property type="entry name" value="TolB, C-terminal domain"/>
    <property type="match status" value="3"/>
</dbReference>
<evidence type="ECO:0000313" key="5">
    <source>
        <dbReference type="EMBL" id="WZN43243.1"/>
    </source>
</evidence>
<dbReference type="SUPFAM" id="SSF101898">
    <property type="entry name" value="NHL repeat"/>
    <property type="match status" value="1"/>
</dbReference>
<dbReference type="InterPro" id="IPR002909">
    <property type="entry name" value="IPT_dom"/>
</dbReference>
<dbReference type="CDD" id="cd14953">
    <property type="entry name" value="NHL_like_1"/>
    <property type="match status" value="1"/>
</dbReference>
<dbReference type="EMBL" id="CP149822">
    <property type="protein sequence ID" value="WZN43243.1"/>
    <property type="molecule type" value="Genomic_DNA"/>
</dbReference>
<keyword evidence="6" id="KW-1185">Reference proteome</keyword>
<dbReference type="InterPro" id="IPR001258">
    <property type="entry name" value="NHL_repeat"/>
</dbReference>
<sequence length="438" mass="44959">MKKIISCLLLPAFALLAACDKDDDAEKPVTPSIIAVYPSSGHPNMIITIKGKNFSTIRAENTVQLGGKAAVVIEASENALQVVSPEDGTTGPVTVATPKGTVTGGLFTYLPPLEEYQVTTLAGSGTAGSVDGPVADALFRTVQGVAIGNDGSVIVTDRGNNRIRRITTAGQAVPIAGATTAGYVNATGAAARFRLPWRAVEDAQGNIFVADRDNHAIRKITPAGVVSTVAGTGVSGFADGDASTAQFNQPLDIVADAAGNLYVADNNNHRIRKISADGQVTTLAGNGTPAFANGTGTAAQFRNPSGLEIDKDGNLLIADRLNQRIRKVTPAGVVTTLAGDGNSGYLDGDAAGARFADPYGITIDGDGNVYVADLNNHKIRKISPDGKVVSIAGGARGFTDGLGAGAQLNTPTDVCVDAQGNVYVADQANHAIRKLTKK</sequence>
<feature type="domain" description="IPT/TIG" evidence="4">
    <location>
        <begin position="30"/>
        <end position="110"/>
    </location>
</feature>
<dbReference type="PROSITE" id="PS51125">
    <property type="entry name" value="NHL"/>
    <property type="match status" value="2"/>
</dbReference>
<dbReference type="CDD" id="cd00603">
    <property type="entry name" value="IPT_PCSR"/>
    <property type="match status" value="1"/>
</dbReference>
<reference evidence="6" key="1">
    <citation type="submission" date="2024-03" db="EMBL/GenBank/DDBJ databases">
        <title>Chitinophaga horti sp. nov., isolated from garden soil.</title>
        <authorList>
            <person name="Lee D.S."/>
            <person name="Han D.M."/>
            <person name="Baek J.H."/>
            <person name="Choi D.G."/>
            <person name="Jeon J.H."/>
            <person name="Jeon C.O."/>
        </authorList>
    </citation>
    <scope>NUCLEOTIDE SEQUENCE [LARGE SCALE GENOMIC DNA]</scope>
    <source>
        <strain evidence="6">GPA1</strain>
    </source>
</reference>
<dbReference type="Pfam" id="PF01436">
    <property type="entry name" value="NHL"/>
    <property type="match status" value="2"/>
</dbReference>
<evidence type="ECO:0000256" key="3">
    <source>
        <dbReference type="SAM" id="SignalP"/>
    </source>
</evidence>
<dbReference type="PROSITE" id="PS51257">
    <property type="entry name" value="PROKAR_LIPOPROTEIN"/>
    <property type="match status" value="1"/>
</dbReference>
<keyword evidence="3" id="KW-0732">Signal</keyword>
<evidence type="ECO:0000259" key="4">
    <source>
        <dbReference type="SMART" id="SM00429"/>
    </source>
</evidence>
<gene>
    <name evidence="5" type="ORF">WJU16_09385</name>
</gene>
<dbReference type="Gene3D" id="2.60.40.10">
    <property type="entry name" value="Immunoglobulins"/>
    <property type="match status" value="1"/>
</dbReference>
<accession>A0ABZ2YU98</accession>
<feature type="repeat" description="NHL" evidence="2">
    <location>
        <begin position="403"/>
        <end position="438"/>
    </location>
</feature>
<dbReference type="InterPro" id="IPR011042">
    <property type="entry name" value="6-blade_b-propeller_TolB-like"/>
</dbReference>
<dbReference type="SMART" id="SM00429">
    <property type="entry name" value="IPT"/>
    <property type="match status" value="1"/>
</dbReference>
<dbReference type="InterPro" id="IPR013783">
    <property type="entry name" value="Ig-like_fold"/>
</dbReference>
<dbReference type="PANTHER" id="PTHR13833">
    <property type="match status" value="1"/>
</dbReference>
<dbReference type="Pfam" id="PF01833">
    <property type="entry name" value="TIG"/>
    <property type="match status" value="1"/>
</dbReference>
<dbReference type="InterPro" id="IPR013658">
    <property type="entry name" value="SGL"/>
</dbReference>
<dbReference type="InterPro" id="IPR014756">
    <property type="entry name" value="Ig_E-set"/>
</dbReference>
<dbReference type="PANTHER" id="PTHR13833:SF71">
    <property type="entry name" value="NHL DOMAIN-CONTAINING PROTEIN"/>
    <property type="match status" value="1"/>
</dbReference>
<name>A0ABZ2YU98_9BACT</name>
<protein>
    <submittedName>
        <fullName evidence="5">SMP-30/gluconolactonase/LRE family protein</fullName>
    </submittedName>
</protein>
<evidence type="ECO:0000313" key="6">
    <source>
        <dbReference type="Proteomes" id="UP001485459"/>
    </source>
</evidence>
<dbReference type="Pfam" id="PF08450">
    <property type="entry name" value="SGL"/>
    <property type="match status" value="1"/>
</dbReference>
<dbReference type="Proteomes" id="UP001485459">
    <property type="component" value="Chromosome"/>
</dbReference>
<feature type="chain" id="PRO_5046803194" evidence="3">
    <location>
        <begin position="18"/>
        <end position="438"/>
    </location>
</feature>
<feature type="signal peptide" evidence="3">
    <location>
        <begin position="1"/>
        <end position="17"/>
    </location>
</feature>
<proteinExistence type="predicted"/>